<dbReference type="Gene3D" id="3.40.440.10">
    <property type="entry name" value="Adenylosuccinate Synthetase, subunit A, domain 1"/>
    <property type="match status" value="1"/>
</dbReference>
<feature type="binding site" description="in other chain" evidence="8">
    <location>
        <begin position="49"/>
        <end position="52"/>
    </location>
    <ligand>
        <name>IMP</name>
        <dbReference type="ChEBI" id="CHEBI:58053"/>
        <note>ligand shared between dimeric partners</note>
    </ligand>
</feature>
<comment type="similarity">
    <text evidence="8">Belongs to the adenylosuccinate synthetase family.</text>
</comment>
<evidence type="ECO:0000256" key="8">
    <source>
        <dbReference type="HAMAP-Rule" id="MF_00011"/>
    </source>
</evidence>
<comment type="pathway">
    <text evidence="8">Purine metabolism; AMP biosynthesis via de novo pathway; AMP from IMP: step 1/2.</text>
</comment>
<dbReference type="EMBL" id="MHKE01000015">
    <property type="protein sequence ID" value="OGY83098.1"/>
    <property type="molecule type" value="Genomic_DNA"/>
</dbReference>
<keyword evidence="7 8" id="KW-0342">GTP-binding</keyword>
<comment type="function">
    <text evidence="8">Plays an important role in the de novo pathway of purine nucleotide biosynthesis. Catalyzes the first committed step in the biosynthesis of AMP from IMP.</text>
</comment>
<dbReference type="EC" id="6.3.4.4" evidence="8"/>
<evidence type="ECO:0000313" key="10">
    <source>
        <dbReference type="Proteomes" id="UP000179164"/>
    </source>
</evidence>
<feature type="binding site" description="in other chain" evidence="8">
    <location>
        <position position="312"/>
    </location>
    <ligand>
        <name>IMP</name>
        <dbReference type="ChEBI" id="CHEBI:58053"/>
        <note>ligand shared between dimeric partners</note>
    </ligand>
</feature>
<dbReference type="Gene3D" id="1.10.300.10">
    <property type="entry name" value="Adenylosuccinate Synthetase, subunit A, domain 2"/>
    <property type="match status" value="1"/>
</dbReference>
<dbReference type="Pfam" id="PF00709">
    <property type="entry name" value="Adenylsucc_synt"/>
    <property type="match status" value="1"/>
</dbReference>
<feature type="binding site" description="in other chain" evidence="8">
    <location>
        <position position="248"/>
    </location>
    <ligand>
        <name>IMP</name>
        <dbReference type="ChEBI" id="CHEBI:58053"/>
        <note>ligand shared between dimeric partners</note>
    </ligand>
</feature>
<evidence type="ECO:0000256" key="3">
    <source>
        <dbReference type="ARBA" id="ARBA00022723"/>
    </source>
</evidence>
<evidence type="ECO:0000313" key="9">
    <source>
        <dbReference type="EMBL" id="OGY83098.1"/>
    </source>
</evidence>
<keyword evidence="8" id="KW-0963">Cytoplasm</keyword>
<comment type="subunit">
    <text evidence="1 8">Homodimer.</text>
</comment>
<feature type="binding site" description="in other chain" evidence="8">
    <location>
        <position position="140"/>
    </location>
    <ligand>
        <name>IMP</name>
        <dbReference type="ChEBI" id="CHEBI:58053"/>
        <note>ligand shared between dimeric partners</note>
    </ligand>
</feature>
<dbReference type="SMART" id="SM00788">
    <property type="entry name" value="Adenylsucc_synt"/>
    <property type="match status" value="1"/>
</dbReference>
<feature type="active site" description="Proton donor" evidence="8">
    <location>
        <position position="52"/>
    </location>
</feature>
<reference evidence="9 10" key="1">
    <citation type="journal article" date="2016" name="Nat. Commun.">
        <title>Thousands of microbial genomes shed light on interconnected biogeochemical processes in an aquifer system.</title>
        <authorList>
            <person name="Anantharaman K."/>
            <person name="Brown C.T."/>
            <person name="Hug L.A."/>
            <person name="Sharon I."/>
            <person name="Castelle C.J."/>
            <person name="Probst A.J."/>
            <person name="Thomas B.C."/>
            <person name="Singh A."/>
            <person name="Wilkins M.J."/>
            <person name="Karaoz U."/>
            <person name="Brodie E.L."/>
            <person name="Williams K.H."/>
            <person name="Hubbard S.S."/>
            <person name="Banfield J.F."/>
        </authorList>
    </citation>
    <scope>NUCLEOTIDE SEQUENCE [LARGE SCALE GENOMIC DNA]</scope>
</reference>
<keyword evidence="2 8" id="KW-0436">Ligase</keyword>
<evidence type="ECO:0000256" key="6">
    <source>
        <dbReference type="ARBA" id="ARBA00022842"/>
    </source>
</evidence>
<dbReference type="InterPro" id="IPR027417">
    <property type="entry name" value="P-loop_NTPase"/>
</dbReference>
<evidence type="ECO:0000256" key="2">
    <source>
        <dbReference type="ARBA" id="ARBA00022598"/>
    </source>
</evidence>
<dbReference type="Proteomes" id="UP000179164">
    <property type="component" value="Unassembled WGS sequence"/>
</dbReference>
<keyword evidence="6 8" id="KW-0460">Magnesium</keyword>
<dbReference type="PANTHER" id="PTHR11846">
    <property type="entry name" value="ADENYLOSUCCINATE SYNTHETASE"/>
    <property type="match status" value="1"/>
</dbReference>
<feature type="binding site" description="in other chain" evidence="8">
    <location>
        <position position="233"/>
    </location>
    <ligand>
        <name>IMP</name>
        <dbReference type="ChEBI" id="CHEBI:58053"/>
        <note>ligand shared between dimeric partners</note>
    </ligand>
</feature>
<dbReference type="SUPFAM" id="SSF52540">
    <property type="entry name" value="P-loop containing nucleoside triphosphate hydrolases"/>
    <property type="match status" value="1"/>
</dbReference>
<dbReference type="AlphaFoldDB" id="A0A1G2B1R7"/>
<feature type="binding site" evidence="8">
    <location>
        <begin position="51"/>
        <end position="53"/>
    </location>
    <ligand>
        <name>GTP</name>
        <dbReference type="ChEBI" id="CHEBI:37565"/>
    </ligand>
</feature>
<dbReference type="PANTHER" id="PTHR11846:SF0">
    <property type="entry name" value="ADENYLOSUCCINATE SYNTHETASE"/>
    <property type="match status" value="1"/>
</dbReference>
<dbReference type="UniPathway" id="UPA00075">
    <property type="reaction ID" value="UER00335"/>
</dbReference>
<dbReference type="GO" id="GO:0000287">
    <property type="term" value="F:magnesium ion binding"/>
    <property type="evidence" value="ECO:0007669"/>
    <property type="project" value="UniProtKB-UniRule"/>
</dbReference>
<dbReference type="InterPro" id="IPR001114">
    <property type="entry name" value="Adenylosuccinate_synthetase"/>
</dbReference>
<organism evidence="9 10">
    <name type="scientific">Candidatus Kerfeldbacteria bacterium RIFCSPLOWO2_01_FULL_48_11</name>
    <dbReference type="NCBI Taxonomy" id="1798543"/>
    <lineage>
        <taxon>Bacteria</taxon>
        <taxon>Candidatus Kerfeldiibacteriota</taxon>
    </lineage>
</organism>
<dbReference type="InterPro" id="IPR042111">
    <property type="entry name" value="Adenylosuccinate_synth_dom3"/>
</dbReference>
<dbReference type="Gene3D" id="3.90.170.10">
    <property type="entry name" value="Adenylosuccinate Synthetase, subunit A, domain 3"/>
    <property type="match status" value="1"/>
</dbReference>
<dbReference type="FunFam" id="3.90.170.10:FF:000001">
    <property type="entry name" value="Adenylosuccinate synthetase"/>
    <property type="match status" value="1"/>
</dbReference>
<feature type="binding site" evidence="8">
    <location>
        <position position="19"/>
    </location>
    <ligand>
        <name>Mg(2+)</name>
        <dbReference type="ChEBI" id="CHEBI:18420"/>
    </ligand>
</feature>
<dbReference type="GO" id="GO:0004019">
    <property type="term" value="F:adenylosuccinate synthase activity"/>
    <property type="evidence" value="ECO:0007669"/>
    <property type="project" value="UniProtKB-UniRule"/>
</dbReference>
<name>A0A1G2B1R7_9BACT</name>
<comment type="catalytic activity">
    <reaction evidence="8">
        <text>IMP + L-aspartate + GTP = N(6)-(1,2-dicarboxyethyl)-AMP + GDP + phosphate + 2 H(+)</text>
        <dbReference type="Rhea" id="RHEA:15753"/>
        <dbReference type="ChEBI" id="CHEBI:15378"/>
        <dbReference type="ChEBI" id="CHEBI:29991"/>
        <dbReference type="ChEBI" id="CHEBI:37565"/>
        <dbReference type="ChEBI" id="CHEBI:43474"/>
        <dbReference type="ChEBI" id="CHEBI:57567"/>
        <dbReference type="ChEBI" id="CHEBI:58053"/>
        <dbReference type="ChEBI" id="CHEBI:58189"/>
        <dbReference type="EC" id="6.3.4.4"/>
    </reaction>
</comment>
<feature type="binding site" evidence="8">
    <location>
        <begin position="420"/>
        <end position="422"/>
    </location>
    <ligand>
        <name>GTP</name>
        <dbReference type="ChEBI" id="CHEBI:37565"/>
    </ligand>
</feature>
<feature type="binding site" evidence="8">
    <location>
        <position position="154"/>
    </location>
    <ligand>
        <name>IMP</name>
        <dbReference type="ChEBI" id="CHEBI:58053"/>
        <note>ligand shared between dimeric partners</note>
    </ligand>
</feature>
<evidence type="ECO:0000256" key="4">
    <source>
        <dbReference type="ARBA" id="ARBA00022741"/>
    </source>
</evidence>
<keyword evidence="3 8" id="KW-0479">Metal-binding</keyword>
<feature type="active site" description="Proton acceptor" evidence="8">
    <location>
        <position position="19"/>
    </location>
</feature>
<keyword evidence="4 8" id="KW-0547">Nucleotide-binding</keyword>
<dbReference type="GO" id="GO:0046040">
    <property type="term" value="P:IMP metabolic process"/>
    <property type="evidence" value="ECO:0007669"/>
    <property type="project" value="TreeGrafter"/>
</dbReference>
<gene>
    <name evidence="8" type="primary">purA</name>
    <name evidence="9" type="ORF">A2898_02350</name>
</gene>
<keyword evidence="5 8" id="KW-0658">Purine biosynthesis</keyword>
<comment type="caution">
    <text evidence="8">Lacks conserved residue(s) required for the propagation of feature annotation.</text>
</comment>
<evidence type="ECO:0000256" key="7">
    <source>
        <dbReference type="ARBA" id="ARBA00023134"/>
    </source>
</evidence>
<dbReference type="InterPro" id="IPR042109">
    <property type="entry name" value="Adenylosuccinate_synth_dom1"/>
</dbReference>
<dbReference type="InterPro" id="IPR042110">
    <property type="entry name" value="Adenylosuccinate_synth_dom2"/>
</dbReference>
<comment type="subcellular location">
    <subcellularLocation>
        <location evidence="8">Cytoplasm</location>
    </subcellularLocation>
</comment>
<feature type="binding site" evidence="8">
    <location>
        <begin position="340"/>
        <end position="342"/>
    </location>
    <ligand>
        <name>GTP</name>
        <dbReference type="ChEBI" id="CHEBI:37565"/>
    </ligand>
</feature>
<dbReference type="GO" id="GO:0005737">
    <property type="term" value="C:cytoplasm"/>
    <property type="evidence" value="ECO:0007669"/>
    <property type="project" value="UniProtKB-SubCell"/>
</dbReference>
<feature type="binding site" evidence="8">
    <location>
        <position position="51"/>
    </location>
    <ligand>
        <name>Mg(2+)</name>
        <dbReference type="ChEBI" id="CHEBI:18420"/>
    </ligand>
</feature>
<dbReference type="GO" id="GO:0005525">
    <property type="term" value="F:GTP binding"/>
    <property type="evidence" value="ECO:0007669"/>
    <property type="project" value="UniProtKB-UniRule"/>
</dbReference>
<dbReference type="GO" id="GO:0044208">
    <property type="term" value="P:'de novo' AMP biosynthetic process"/>
    <property type="evidence" value="ECO:0007669"/>
    <property type="project" value="UniProtKB-UniRule"/>
</dbReference>
<evidence type="ECO:0000256" key="1">
    <source>
        <dbReference type="ARBA" id="ARBA00011738"/>
    </source>
</evidence>
<comment type="caution">
    <text evidence="9">The sequence shown here is derived from an EMBL/GenBank/DDBJ whole genome shotgun (WGS) entry which is preliminary data.</text>
</comment>
<evidence type="ECO:0000256" key="5">
    <source>
        <dbReference type="ARBA" id="ARBA00022755"/>
    </source>
</evidence>
<feature type="binding site" evidence="8">
    <location>
        <begin position="308"/>
        <end position="314"/>
    </location>
    <ligand>
        <name>substrate</name>
    </ligand>
</feature>
<protein>
    <recommendedName>
        <fullName evidence="8">Adenylosuccinate synthetase</fullName>
        <shortName evidence="8">AMPSase</shortName>
        <shortName evidence="8">AdSS</shortName>
        <ecNumber evidence="8">6.3.4.4</ecNumber>
    </recommendedName>
    <alternativeName>
        <fullName evidence="8">IMP--aspartate ligase</fullName>
    </alternativeName>
</protein>
<feature type="binding site" evidence="8">
    <location>
        <position position="314"/>
    </location>
    <ligand>
        <name>GTP</name>
        <dbReference type="ChEBI" id="CHEBI:37565"/>
    </ligand>
</feature>
<dbReference type="STRING" id="1798543.A2898_02350"/>
<dbReference type="HAMAP" id="MF_00011">
    <property type="entry name" value="Adenylosucc_synth"/>
    <property type="match status" value="1"/>
</dbReference>
<sequence>MAKRKVRKVHKVGDTHWGDSGKGKLIDLLILLGFLSRLKAVARYNGGPNAGHTVKRLELEAKLHGLPSSVLHPSIWSLIAPMCAVNGENLLGTEIPDFLKLGIGLEKLRIAREAFTILPWHLRIEELEAEALGKTNRDTTFRGIGPAYSDAVGRYGVTIGDLLDPDVLRVRVTENLAIKNRIAGIPEMGWNVDSMTDRLLRLGDQLRPYVVEMDTFLDEVLADGDSLLLEGAQGVALDRESPCYPYVTSSGVTTHDAAKIFHLRPEDWGYIFGVCKAYCTSVGRRDFPTKLTDGVGDRLATRGHEFGTTTGRKRDCGWLDGVMLRHAIRTDLVTHLFITKLDVLDEEPELRICVAYEHDGEKRELPPRMGLHGWKPVYVELPGWQTSTRGMKRLEDLPSNARRYVDRVVELADVPLAGISTGPDTEETIWLLN</sequence>
<proteinExistence type="inferred from homology"/>
<comment type="cofactor">
    <cofactor evidence="8">
        <name>Mg(2+)</name>
        <dbReference type="ChEBI" id="CHEBI:18420"/>
    </cofactor>
    <text evidence="8">Binds 1 Mg(2+) ion per subunit.</text>
</comment>
<accession>A0A1G2B1R7</accession>